<accession>A0ACC3ADK0</accession>
<gene>
    <name evidence="1" type="ORF">H2198_002707</name>
</gene>
<sequence>MAEQVKPPAVSYEPFFFEELKSVPEPISKILQDYSGVPPDQQTEHILKVRNRAYKAYPYPCLGRFRFLELDISRHPQYKEYVLPILTGVEQTQGWKPVFLDLSSCLGQDLRKLAFDGVNPQWLWGSDIHQDFIDAGYELFRDEHKMPKDHFICPADVFDNSEGNNLSVLDGRVDMMHVTAVFHLFNREQEDLLAARCLRLLNKNRPSGVDGLIFGSQVGNIDAREFVRANGSRRYRHNEQSWRKMWESVCNREEFKSKVKGVKVEVELRHRSMDQMKAGELHKHIGKEEEGFRWMVWTVWIEFTKG</sequence>
<reference evidence="1" key="1">
    <citation type="submission" date="2022-10" db="EMBL/GenBank/DDBJ databases">
        <title>Culturing micro-colonial fungi from biological soil crusts in the Mojave desert and describing Neophaeococcomyces mojavensis, and introducing the new genera and species Taxawa tesnikishii.</title>
        <authorList>
            <person name="Kurbessoian T."/>
            <person name="Stajich J.E."/>
        </authorList>
    </citation>
    <scope>NUCLEOTIDE SEQUENCE</scope>
    <source>
        <strain evidence="1">JES_112</strain>
    </source>
</reference>
<name>A0ACC3ADK0_9EURO</name>
<proteinExistence type="predicted"/>
<organism evidence="1 2">
    <name type="scientific">Neophaeococcomyces mojaviensis</name>
    <dbReference type="NCBI Taxonomy" id="3383035"/>
    <lineage>
        <taxon>Eukaryota</taxon>
        <taxon>Fungi</taxon>
        <taxon>Dikarya</taxon>
        <taxon>Ascomycota</taxon>
        <taxon>Pezizomycotina</taxon>
        <taxon>Eurotiomycetes</taxon>
        <taxon>Chaetothyriomycetidae</taxon>
        <taxon>Chaetothyriales</taxon>
        <taxon>Chaetothyriales incertae sedis</taxon>
        <taxon>Neophaeococcomyces</taxon>
    </lineage>
</organism>
<evidence type="ECO:0000313" key="1">
    <source>
        <dbReference type="EMBL" id="KAJ9660201.1"/>
    </source>
</evidence>
<dbReference type="Proteomes" id="UP001172386">
    <property type="component" value="Unassembled WGS sequence"/>
</dbReference>
<comment type="caution">
    <text evidence="1">The sequence shown here is derived from an EMBL/GenBank/DDBJ whole genome shotgun (WGS) entry which is preliminary data.</text>
</comment>
<dbReference type="EMBL" id="JAPDRQ010000033">
    <property type="protein sequence ID" value="KAJ9660201.1"/>
    <property type="molecule type" value="Genomic_DNA"/>
</dbReference>
<keyword evidence="2" id="KW-1185">Reference proteome</keyword>
<evidence type="ECO:0000313" key="2">
    <source>
        <dbReference type="Proteomes" id="UP001172386"/>
    </source>
</evidence>
<protein>
    <submittedName>
        <fullName evidence="1">Uncharacterized protein</fullName>
    </submittedName>
</protein>